<dbReference type="GO" id="GO:0005094">
    <property type="term" value="F:Rho GDP-dissociation inhibitor activity"/>
    <property type="evidence" value="ECO:0007669"/>
    <property type="project" value="InterPro"/>
</dbReference>
<evidence type="ECO:0000256" key="3">
    <source>
        <dbReference type="ARBA" id="ARBA00022490"/>
    </source>
</evidence>
<comment type="similarity">
    <text evidence="2">Belongs to the Rho GDI family.</text>
</comment>
<evidence type="ECO:0000256" key="4">
    <source>
        <dbReference type="SAM" id="MobiDB-lite"/>
    </source>
</evidence>
<dbReference type="EMBL" id="JACGWL010000007">
    <property type="protein sequence ID" value="KAK4398865.1"/>
    <property type="molecule type" value="Genomic_DNA"/>
</dbReference>
<dbReference type="InterPro" id="IPR014756">
    <property type="entry name" value="Ig_E-set"/>
</dbReference>
<evidence type="ECO:0000313" key="5">
    <source>
        <dbReference type="EMBL" id="KAK4398865.1"/>
    </source>
</evidence>
<comment type="caution">
    <text evidence="5">The sequence shown here is derived from an EMBL/GenBank/DDBJ whole genome shotgun (WGS) entry which is preliminary data.</text>
</comment>
<dbReference type="GO" id="GO:0007266">
    <property type="term" value="P:Rho protein signal transduction"/>
    <property type="evidence" value="ECO:0007669"/>
    <property type="project" value="InterPro"/>
</dbReference>
<dbReference type="Proteomes" id="UP001289374">
    <property type="component" value="Unassembled WGS sequence"/>
</dbReference>
<dbReference type="GO" id="GO:0005829">
    <property type="term" value="C:cytosol"/>
    <property type="evidence" value="ECO:0007669"/>
    <property type="project" value="TreeGrafter"/>
</dbReference>
<dbReference type="PANTHER" id="PTHR10980">
    <property type="entry name" value="RHO GDP-DISSOCIATION INHIBITOR"/>
    <property type="match status" value="1"/>
</dbReference>
<dbReference type="Pfam" id="PF02115">
    <property type="entry name" value="Rho_GDI"/>
    <property type="match status" value="2"/>
</dbReference>
<evidence type="ECO:0000313" key="6">
    <source>
        <dbReference type="Proteomes" id="UP001289374"/>
    </source>
</evidence>
<keyword evidence="6" id="KW-1185">Reference proteome</keyword>
<feature type="compositionally biased region" description="Basic and acidic residues" evidence="4">
    <location>
        <begin position="128"/>
        <end position="141"/>
    </location>
</feature>
<evidence type="ECO:0000256" key="2">
    <source>
        <dbReference type="ARBA" id="ARBA00009758"/>
    </source>
</evidence>
<sequence length="351" mass="40217">MKKLPYMFLQKSAAVEDLDLVLVSPGFPTTKLMVFVFSFRLVNPDYRHHNHVFFSTFSSHQIKQAKRAHENCQHKPTSSRYSCCIGWGRRRGPFYVLPFGFLLFNATVKGPLLMSLAVGAVSSSKSMGFDENKGDGKEGKPVSETGPNQPDPEIEPDTVAAVSRQMSENSLCTTEDEEDEDTEAKIELGPQCTLKELSEKDKDDESLRRWKEQLLGSVDMNSVGVVKMQKEFVRKSGWRRNRRALQSNPRVGMILFFQSRVWEPKNPMVYIERGKPLQPRIYVPVDNTKEMIGTFSPQPEPYKHEMPEETTPSGMFARGTYSAKTQFLDDDNRCYLELNYTFEIKKDWQPT</sequence>
<protein>
    <submittedName>
        <fullName evidence="5">Rho GDP-dissociation inhibitor 1</fullName>
    </submittedName>
</protein>
<dbReference type="PANTHER" id="PTHR10980:SF3">
    <property type="entry name" value="LD16419P"/>
    <property type="match status" value="1"/>
</dbReference>
<dbReference type="AlphaFoldDB" id="A0AAE1WSV3"/>
<evidence type="ECO:0000256" key="1">
    <source>
        <dbReference type="ARBA" id="ARBA00004496"/>
    </source>
</evidence>
<dbReference type="InterPro" id="IPR024792">
    <property type="entry name" value="RhoGDI_dom_sf"/>
</dbReference>
<dbReference type="InterPro" id="IPR000406">
    <property type="entry name" value="Rho_GDI"/>
</dbReference>
<reference evidence="5" key="1">
    <citation type="submission" date="2020-06" db="EMBL/GenBank/DDBJ databases">
        <authorList>
            <person name="Li T."/>
            <person name="Hu X."/>
            <person name="Zhang T."/>
            <person name="Song X."/>
            <person name="Zhang H."/>
            <person name="Dai N."/>
            <person name="Sheng W."/>
            <person name="Hou X."/>
            <person name="Wei L."/>
        </authorList>
    </citation>
    <scope>NUCLEOTIDE SEQUENCE</scope>
    <source>
        <strain evidence="5">K16</strain>
        <tissue evidence="5">Leaf</tissue>
    </source>
</reference>
<dbReference type="GO" id="GO:0016020">
    <property type="term" value="C:membrane"/>
    <property type="evidence" value="ECO:0007669"/>
    <property type="project" value="TreeGrafter"/>
</dbReference>
<reference evidence="5" key="2">
    <citation type="journal article" date="2024" name="Plant">
        <title>Genomic evolution and insights into agronomic trait innovations of Sesamum species.</title>
        <authorList>
            <person name="Miao H."/>
            <person name="Wang L."/>
            <person name="Qu L."/>
            <person name="Liu H."/>
            <person name="Sun Y."/>
            <person name="Le M."/>
            <person name="Wang Q."/>
            <person name="Wei S."/>
            <person name="Zheng Y."/>
            <person name="Lin W."/>
            <person name="Duan Y."/>
            <person name="Cao H."/>
            <person name="Xiong S."/>
            <person name="Wang X."/>
            <person name="Wei L."/>
            <person name="Li C."/>
            <person name="Ma Q."/>
            <person name="Ju M."/>
            <person name="Zhao R."/>
            <person name="Li G."/>
            <person name="Mu C."/>
            <person name="Tian Q."/>
            <person name="Mei H."/>
            <person name="Zhang T."/>
            <person name="Gao T."/>
            <person name="Zhang H."/>
        </authorList>
    </citation>
    <scope>NUCLEOTIDE SEQUENCE</scope>
    <source>
        <strain evidence="5">K16</strain>
    </source>
</reference>
<keyword evidence="3" id="KW-0963">Cytoplasm</keyword>
<organism evidence="5 6">
    <name type="scientific">Sesamum angolense</name>
    <dbReference type="NCBI Taxonomy" id="2727404"/>
    <lineage>
        <taxon>Eukaryota</taxon>
        <taxon>Viridiplantae</taxon>
        <taxon>Streptophyta</taxon>
        <taxon>Embryophyta</taxon>
        <taxon>Tracheophyta</taxon>
        <taxon>Spermatophyta</taxon>
        <taxon>Magnoliopsida</taxon>
        <taxon>eudicotyledons</taxon>
        <taxon>Gunneridae</taxon>
        <taxon>Pentapetalae</taxon>
        <taxon>asterids</taxon>
        <taxon>lamiids</taxon>
        <taxon>Lamiales</taxon>
        <taxon>Pedaliaceae</taxon>
        <taxon>Sesamum</taxon>
    </lineage>
</organism>
<name>A0AAE1WSV3_9LAMI</name>
<dbReference type="SUPFAM" id="SSF81296">
    <property type="entry name" value="E set domains"/>
    <property type="match status" value="1"/>
</dbReference>
<feature type="region of interest" description="Disordered" evidence="4">
    <location>
        <begin position="125"/>
        <end position="184"/>
    </location>
</feature>
<comment type="subcellular location">
    <subcellularLocation>
        <location evidence="1">Cytoplasm</location>
    </subcellularLocation>
</comment>
<accession>A0AAE1WSV3</accession>
<proteinExistence type="inferred from homology"/>
<dbReference type="Gene3D" id="2.70.50.30">
    <property type="entry name" value="Coagulation Factor XIII, subunit A, domain 1"/>
    <property type="match status" value="2"/>
</dbReference>
<gene>
    <name evidence="5" type="ORF">Sango_1362000</name>
</gene>